<evidence type="ECO:0000256" key="1">
    <source>
        <dbReference type="SAM" id="MobiDB-lite"/>
    </source>
</evidence>
<proteinExistence type="predicted"/>
<evidence type="ECO:0000313" key="2">
    <source>
        <dbReference type="EMBL" id="KAJ9564386.1"/>
    </source>
</evidence>
<gene>
    <name evidence="2" type="ORF">OSB04_000352</name>
</gene>
<evidence type="ECO:0000313" key="3">
    <source>
        <dbReference type="Proteomes" id="UP001172457"/>
    </source>
</evidence>
<protein>
    <submittedName>
        <fullName evidence="2">Uncharacterized protein</fullName>
    </submittedName>
</protein>
<comment type="caution">
    <text evidence="2">The sequence shown here is derived from an EMBL/GenBank/DDBJ whole genome shotgun (WGS) entry which is preliminary data.</text>
</comment>
<sequence>MENFSRSVSKNLSRSVSSFSDANKVWRRTADEGFDGRRSIRTVHLGEDNRGRFWKIKKMFNFTNSKKDTKSTRSSKIAGSEDEFQNRLLFEIYKNMSSTRELGSF</sequence>
<keyword evidence="3" id="KW-1185">Reference proteome</keyword>
<reference evidence="2" key="1">
    <citation type="submission" date="2023-03" db="EMBL/GenBank/DDBJ databases">
        <title>Chromosome-scale reference genome and RAD-based genetic map of yellow starthistle (Centaurea solstitialis) reveal putative structural variation and QTLs associated with invader traits.</title>
        <authorList>
            <person name="Reatini B."/>
            <person name="Cang F.A."/>
            <person name="Jiang Q."/>
            <person name="Mckibben M.T.W."/>
            <person name="Barker M.S."/>
            <person name="Rieseberg L.H."/>
            <person name="Dlugosch K.M."/>
        </authorList>
    </citation>
    <scope>NUCLEOTIDE SEQUENCE</scope>
    <source>
        <strain evidence="2">CAN-66</strain>
        <tissue evidence="2">Leaf</tissue>
    </source>
</reference>
<name>A0AA38TZF9_9ASTR</name>
<dbReference type="Proteomes" id="UP001172457">
    <property type="component" value="Chromosome 1"/>
</dbReference>
<accession>A0AA38TZF9</accession>
<dbReference type="EMBL" id="JARYMX010000001">
    <property type="protein sequence ID" value="KAJ9564386.1"/>
    <property type="molecule type" value="Genomic_DNA"/>
</dbReference>
<organism evidence="2 3">
    <name type="scientific">Centaurea solstitialis</name>
    <name type="common">yellow star-thistle</name>
    <dbReference type="NCBI Taxonomy" id="347529"/>
    <lineage>
        <taxon>Eukaryota</taxon>
        <taxon>Viridiplantae</taxon>
        <taxon>Streptophyta</taxon>
        <taxon>Embryophyta</taxon>
        <taxon>Tracheophyta</taxon>
        <taxon>Spermatophyta</taxon>
        <taxon>Magnoliopsida</taxon>
        <taxon>eudicotyledons</taxon>
        <taxon>Gunneridae</taxon>
        <taxon>Pentapetalae</taxon>
        <taxon>asterids</taxon>
        <taxon>campanulids</taxon>
        <taxon>Asterales</taxon>
        <taxon>Asteraceae</taxon>
        <taxon>Carduoideae</taxon>
        <taxon>Cardueae</taxon>
        <taxon>Centaureinae</taxon>
        <taxon>Centaurea</taxon>
    </lineage>
</organism>
<dbReference type="AlphaFoldDB" id="A0AA38TZF9"/>
<feature type="region of interest" description="Disordered" evidence="1">
    <location>
        <begin position="1"/>
        <end position="20"/>
    </location>
</feature>